<keyword evidence="3" id="KW-1185">Reference proteome</keyword>
<evidence type="ECO:0000256" key="1">
    <source>
        <dbReference type="SAM" id="MobiDB-lite"/>
    </source>
</evidence>
<dbReference type="EMBL" id="JAXIOK010000022">
    <property type="protein sequence ID" value="KAK4744459.1"/>
    <property type="molecule type" value="Genomic_DNA"/>
</dbReference>
<evidence type="ECO:0000313" key="2">
    <source>
        <dbReference type="EMBL" id="KAK4744459.1"/>
    </source>
</evidence>
<evidence type="ECO:0000313" key="3">
    <source>
        <dbReference type="Proteomes" id="UP001345219"/>
    </source>
</evidence>
<feature type="compositionally biased region" description="Low complexity" evidence="1">
    <location>
        <begin position="1"/>
        <end position="16"/>
    </location>
</feature>
<name>A0AAN7JHV1_9MYRT</name>
<protein>
    <submittedName>
        <fullName evidence="2">Uncharacterized protein</fullName>
    </submittedName>
</protein>
<dbReference type="Proteomes" id="UP001345219">
    <property type="component" value="Chromosome 9"/>
</dbReference>
<feature type="region of interest" description="Disordered" evidence="1">
    <location>
        <begin position="1"/>
        <end position="21"/>
    </location>
</feature>
<accession>A0AAN7JHV1</accession>
<dbReference type="PANTHER" id="PTHR34572">
    <property type="entry name" value="GOLGIN FAMILY A PROTEIN"/>
    <property type="match status" value="1"/>
</dbReference>
<dbReference type="AlphaFoldDB" id="A0AAN7JHV1"/>
<comment type="caution">
    <text evidence="2">The sequence shown here is derived from an EMBL/GenBank/DDBJ whole genome shotgun (WGS) entry which is preliminary data.</text>
</comment>
<reference evidence="2 3" key="1">
    <citation type="journal article" date="2023" name="Hortic Res">
        <title>Pangenome of water caltrop reveals structural variations and asymmetric subgenome divergence after allopolyploidization.</title>
        <authorList>
            <person name="Zhang X."/>
            <person name="Chen Y."/>
            <person name="Wang L."/>
            <person name="Yuan Y."/>
            <person name="Fang M."/>
            <person name="Shi L."/>
            <person name="Lu R."/>
            <person name="Comes H.P."/>
            <person name="Ma Y."/>
            <person name="Chen Y."/>
            <person name="Huang G."/>
            <person name="Zhou Y."/>
            <person name="Zheng Z."/>
            <person name="Qiu Y."/>
        </authorList>
    </citation>
    <scope>NUCLEOTIDE SEQUENCE [LARGE SCALE GENOMIC DNA]</scope>
    <source>
        <tissue evidence="2">Roots</tissue>
    </source>
</reference>
<dbReference type="PANTHER" id="PTHR34572:SF8">
    <property type="entry name" value="(RAPE) HYPOTHETICAL PROTEIN"/>
    <property type="match status" value="1"/>
</dbReference>
<sequence>MDTVGSRLGRSSSRYGPTAVFNGPVRKWKKKWVHVSPSKSTLSSSRAHDNCSGSSLFLCRWTPISSSNGAPSTAEEDEQPRKRKFRYAPIAVLDEWSKTDANKFNEESNRKPTNTDGIYKKLGVDKGSKNNLDLGLDLELMGNDNSSMPS</sequence>
<feature type="region of interest" description="Disordered" evidence="1">
    <location>
        <begin position="64"/>
        <end position="83"/>
    </location>
</feature>
<organism evidence="2 3">
    <name type="scientific">Trapa incisa</name>
    <dbReference type="NCBI Taxonomy" id="236973"/>
    <lineage>
        <taxon>Eukaryota</taxon>
        <taxon>Viridiplantae</taxon>
        <taxon>Streptophyta</taxon>
        <taxon>Embryophyta</taxon>
        <taxon>Tracheophyta</taxon>
        <taxon>Spermatophyta</taxon>
        <taxon>Magnoliopsida</taxon>
        <taxon>eudicotyledons</taxon>
        <taxon>Gunneridae</taxon>
        <taxon>Pentapetalae</taxon>
        <taxon>rosids</taxon>
        <taxon>malvids</taxon>
        <taxon>Myrtales</taxon>
        <taxon>Lythraceae</taxon>
        <taxon>Trapa</taxon>
    </lineage>
</organism>
<gene>
    <name evidence="2" type="ORF">SAY87_010771</name>
</gene>
<proteinExistence type="predicted"/>